<evidence type="ECO:0000256" key="1">
    <source>
        <dbReference type="ARBA" id="ARBA00004141"/>
    </source>
</evidence>
<dbReference type="InterPro" id="IPR007829">
    <property type="entry name" value="TM2"/>
</dbReference>
<organism evidence="8 9">
    <name type="scientific">Tissierella pigra</name>
    <dbReference type="NCBI Taxonomy" id="2607614"/>
    <lineage>
        <taxon>Bacteria</taxon>
        <taxon>Bacillati</taxon>
        <taxon>Bacillota</taxon>
        <taxon>Tissierellia</taxon>
        <taxon>Tissierellales</taxon>
        <taxon>Tissierellaceae</taxon>
        <taxon>Tissierella</taxon>
    </lineage>
</organism>
<keyword evidence="9" id="KW-1185">Reference proteome</keyword>
<comment type="subcellular location">
    <subcellularLocation>
        <location evidence="1">Membrane</location>
        <topology evidence="1">Multi-pass membrane protein</topology>
    </subcellularLocation>
</comment>
<proteinExistence type="predicted"/>
<evidence type="ECO:0000259" key="7">
    <source>
        <dbReference type="Pfam" id="PF15615"/>
    </source>
</evidence>
<keyword evidence="3 5" id="KW-1133">Transmembrane helix</keyword>
<comment type="caution">
    <text evidence="8">The sequence shown here is derived from an EMBL/GenBank/DDBJ whole genome shotgun (WGS) entry which is preliminary data.</text>
</comment>
<accession>A0A6N7XRP3</accession>
<evidence type="ECO:0000256" key="2">
    <source>
        <dbReference type="ARBA" id="ARBA00022692"/>
    </source>
</evidence>
<evidence type="ECO:0000256" key="3">
    <source>
        <dbReference type="ARBA" id="ARBA00022989"/>
    </source>
</evidence>
<name>A0A6N7XRP3_9FIRM</name>
<dbReference type="Proteomes" id="UP000469523">
    <property type="component" value="Unassembled WGS sequence"/>
</dbReference>
<evidence type="ECO:0000313" key="8">
    <source>
        <dbReference type="EMBL" id="MSU00427.1"/>
    </source>
</evidence>
<sequence>MQISKKTNYFVSVIEFKEINKNPFIAGLLSIFLGIFGVHRFYLKRKLTGFIFCIIVITSLQFGDANIVAILLLLSFIEGVIYIIKGIGWLKDKLINNSISNNEYMDKLQRVTDEEKINMDGKETRDGLNEKEKINEIEIIEVSHIEPKKIHTETKSSNKYQNNWTKKLDIPYERYIMEISQVKDETIKFYEKLCNYLDEELRKKQISLNKEIKRILEEGGRYNNILYTIYCISEGHVTKAYSGGYDYYDPGYSYGILEEHLGKDIRDKVFAKAQGLEKNVAPPMDEVLIYFNLTENGLPKKWWDNDGKLRKNMEFNTKDLNVLTATPSRNTIVWDIYSAKKKIISLYLVLWESISNGLEADVKWIKKKKDVLKKIIDGEYRYYIDYENENILASLIKISENTLREVIPNTQILNITNDQENIDKYLPKEVVKDINNKIIEYKKGISRKEIENILNEMIEKRPSDWKLKAEKILMADIDMGLKDLISYEQDENFLKIAKEIIKKSDYKELLLLSLYGIGKQENLSQKNIKLLESIIYSSNLSIYKELVEDKIALSMELLNRLVELTMPIRKKIELDMNKVELSKKELTETVNIVQEYIGENEDKIIETENKNPIEKIVEEIDDKLDFKYGEFLNLILNIGAMKIEDGKRIAMDNGTLLNAFISEVNRELYEYIQDQTIIIDDDYIKIDEFYVDMVRELIKNEE</sequence>
<feature type="transmembrane region" description="Helical" evidence="5">
    <location>
        <begin position="24"/>
        <end position="43"/>
    </location>
</feature>
<protein>
    <submittedName>
        <fullName evidence="8">NINE protein</fullName>
    </submittedName>
</protein>
<evidence type="ECO:0000313" key="9">
    <source>
        <dbReference type="Proteomes" id="UP000469523"/>
    </source>
</evidence>
<keyword evidence="2 5" id="KW-0812">Transmembrane</keyword>
<feature type="domain" description="TerB-C" evidence="7">
    <location>
        <begin position="567"/>
        <end position="694"/>
    </location>
</feature>
<evidence type="ECO:0000256" key="4">
    <source>
        <dbReference type="ARBA" id="ARBA00023136"/>
    </source>
</evidence>
<dbReference type="EMBL" id="VUNQ01000003">
    <property type="protein sequence ID" value="MSU00427.1"/>
    <property type="molecule type" value="Genomic_DNA"/>
</dbReference>
<feature type="domain" description="TM2" evidence="6">
    <location>
        <begin position="20"/>
        <end position="56"/>
    </location>
</feature>
<dbReference type="InterPro" id="IPR028932">
    <property type="entry name" value="TerB-C"/>
</dbReference>
<dbReference type="GO" id="GO:0016020">
    <property type="term" value="C:membrane"/>
    <property type="evidence" value="ECO:0007669"/>
    <property type="project" value="UniProtKB-SubCell"/>
</dbReference>
<dbReference type="RefSeq" id="WP_154438853.1">
    <property type="nucleotide sequence ID" value="NZ_JAHLPJ010000001.1"/>
</dbReference>
<keyword evidence="4 5" id="KW-0472">Membrane</keyword>
<feature type="transmembrane region" description="Helical" evidence="5">
    <location>
        <begin position="50"/>
        <end position="77"/>
    </location>
</feature>
<dbReference type="Pfam" id="PF15615">
    <property type="entry name" value="TerB_C"/>
    <property type="match status" value="1"/>
</dbReference>
<reference evidence="8 9" key="1">
    <citation type="submission" date="2019-09" db="EMBL/GenBank/DDBJ databases">
        <title>In-depth cultivation of the pig gut microbiome towards novel bacterial diversity and tailored functional studies.</title>
        <authorList>
            <person name="Wylensek D."/>
            <person name="Hitch T.C.A."/>
            <person name="Clavel T."/>
        </authorList>
    </citation>
    <scope>NUCLEOTIDE SEQUENCE [LARGE SCALE GENOMIC DNA]</scope>
    <source>
        <strain evidence="8 9">WCA3-693-APC-4?</strain>
    </source>
</reference>
<gene>
    <name evidence="8" type="ORF">FYJ83_02970</name>
</gene>
<evidence type="ECO:0000256" key="5">
    <source>
        <dbReference type="SAM" id="Phobius"/>
    </source>
</evidence>
<evidence type="ECO:0000259" key="6">
    <source>
        <dbReference type="Pfam" id="PF05154"/>
    </source>
</evidence>
<dbReference type="AlphaFoldDB" id="A0A6N7XRP3"/>
<dbReference type="Pfam" id="PF05154">
    <property type="entry name" value="TM2"/>
    <property type="match status" value="1"/>
</dbReference>